<accession>I7G722</accession>
<dbReference type="EMBL" id="AB173234">
    <property type="protein sequence ID" value="BAE90296.1"/>
    <property type="molecule type" value="mRNA"/>
</dbReference>
<organism evidence="1">
    <name type="scientific">Macaca fascicularis</name>
    <name type="common">Crab-eating macaque</name>
    <name type="synonym">Cynomolgus monkey</name>
    <dbReference type="NCBI Taxonomy" id="9541"/>
    <lineage>
        <taxon>Eukaryota</taxon>
        <taxon>Metazoa</taxon>
        <taxon>Chordata</taxon>
        <taxon>Craniata</taxon>
        <taxon>Vertebrata</taxon>
        <taxon>Euteleostomi</taxon>
        <taxon>Mammalia</taxon>
        <taxon>Eutheria</taxon>
        <taxon>Euarchontoglires</taxon>
        <taxon>Primates</taxon>
        <taxon>Haplorrhini</taxon>
        <taxon>Catarrhini</taxon>
        <taxon>Cercopithecidae</taxon>
        <taxon>Cercopithecinae</taxon>
        <taxon>Macaca</taxon>
    </lineage>
</organism>
<proteinExistence type="evidence at transcript level"/>
<sequence length="29" mass="3267">MCRSTTPLVSSTAHIRYILVCRKYLPSGL</sequence>
<dbReference type="AlphaFoldDB" id="I7G722"/>
<name>I7G722_MACFA</name>
<reference evidence="1" key="1">
    <citation type="journal article" date="2007" name="PLoS Biol.">
        <title>Rate of evolution in brain-expressed genes in humans and other primates.</title>
        <authorList>
            <person name="Wang H.-Y."/>
            <person name="Chien H.-C."/>
            <person name="Osada N."/>
            <person name="Hashimoto K."/>
            <person name="Sugano S."/>
            <person name="Gojobori T."/>
            <person name="Chou C.-K."/>
            <person name="Tsai S.-F."/>
            <person name="Wu C.-I."/>
            <person name="Shen C.-K.J."/>
        </authorList>
    </citation>
    <scope>NUCLEOTIDE SEQUENCE</scope>
</reference>
<protein>
    <submittedName>
        <fullName evidence="1">Macaca fascicularis brain cDNA clone: QflA-21625, similar to human sorting nexin 3 (SNX3), transcript variant 2, mRNA, RefSeq: NM_152827.1</fullName>
    </submittedName>
</protein>
<evidence type="ECO:0000313" key="1">
    <source>
        <dbReference type="EMBL" id="BAE90296.1"/>
    </source>
</evidence>